<dbReference type="EC" id="2.3.2.26" evidence="2"/>
<accession>A0AAD5PJV6</accession>
<dbReference type="Pfam" id="PF00632">
    <property type="entry name" value="HECT"/>
    <property type="match status" value="1"/>
</dbReference>
<dbReference type="InterPro" id="IPR000569">
    <property type="entry name" value="HECT_dom"/>
</dbReference>
<organism evidence="7 8">
    <name type="scientific">Phascolomyces articulosus</name>
    <dbReference type="NCBI Taxonomy" id="60185"/>
    <lineage>
        <taxon>Eukaryota</taxon>
        <taxon>Fungi</taxon>
        <taxon>Fungi incertae sedis</taxon>
        <taxon>Mucoromycota</taxon>
        <taxon>Mucoromycotina</taxon>
        <taxon>Mucoromycetes</taxon>
        <taxon>Mucorales</taxon>
        <taxon>Lichtheimiaceae</taxon>
        <taxon>Phascolomyces</taxon>
    </lineage>
</organism>
<keyword evidence="4 5" id="KW-0833">Ubl conjugation pathway</keyword>
<keyword evidence="8" id="KW-1185">Reference proteome</keyword>
<evidence type="ECO:0000256" key="2">
    <source>
        <dbReference type="ARBA" id="ARBA00012485"/>
    </source>
</evidence>
<dbReference type="GO" id="GO:0000209">
    <property type="term" value="P:protein polyubiquitination"/>
    <property type="evidence" value="ECO:0007669"/>
    <property type="project" value="InterPro"/>
</dbReference>
<evidence type="ECO:0000256" key="5">
    <source>
        <dbReference type="PROSITE-ProRule" id="PRU00104"/>
    </source>
</evidence>
<sequence>MTNKASVYINYEVVQSLRSHCEEANDWSSLVNRLFLTFGNIHFLARSFLRKKSIGLVCPVEKQQVRQTFDIIKTHLSQEVPSQLAGIAQEALRYSVRNSEEITPELLSSIVILFQCPQFVDAQWPDTLLPDLCEVISAMSPTMQDLLVKYLIEPIPDSEQTPEALFILLLDIFHQLIRVRLIGRSPKDKKVSPYQDSPVINATKCIAILYRLNEQRNLVSYTAFYNDAINDNLEIKIDIPNYKDRKGFSFCDFPFVLNPTAKADILKVESVFQMRHELQDAFFRALFEGVNSPYLVLGIRRDHIVSDTLHQLEQKTIHDLKKQLRVQFVGEEGMFKMNEESRLYWFTPNPTQDRDSTAEFRLAGLLLGLAVYNSVILDLHLPLALYKKLMGIEVGLPELKQLDPILGRGLERLLTFQGDVQAEFDRPFQVDLESFGQVYTSDLKPMGSNIHLTNENRHEFVDLYAKFVLNQSIQKEFEAFRDGFELLCQDNAINIFRPEEIEQLICGSSDLDFEALERSTVYDGGWTKDSPIIRHFWEIVHDFTYEEKKKLLFFATGSDRAPIGGLSKLQFVIAKNGADSDRLPTSHTCYNVLLLCEYNSKEKLRERLLTSISNAEGFGMI</sequence>
<dbReference type="InterPro" id="IPR044611">
    <property type="entry name" value="E3A/B/C-like"/>
</dbReference>
<evidence type="ECO:0000259" key="6">
    <source>
        <dbReference type="PROSITE" id="PS50237"/>
    </source>
</evidence>
<dbReference type="GO" id="GO:0061630">
    <property type="term" value="F:ubiquitin protein ligase activity"/>
    <property type="evidence" value="ECO:0007669"/>
    <property type="project" value="UniProtKB-EC"/>
</dbReference>
<proteinExistence type="predicted"/>
<name>A0AAD5PJV6_9FUNG</name>
<dbReference type="Proteomes" id="UP001209540">
    <property type="component" value="Unassembled WGS sequence"/>
</dbReference>
<evidence type="ECO:0000313" key="7">
    <source>
        <dbReference type="EMBL" id="KAI9277185.1"/>
    </source>
</evidence>
<dbReference type="EMBL" id="JAIXMP010000002">
    <property type="protein sequence ID" value="KAI9277185.1"/>
    <property type="molecule type" value="Genomic_DNA"/>
</dbReference>
<gene>
    <name evidence="7" type="ORF">BDA99DRAFT_128738</name>
</gene>
<evidence type="ECO:0000256" key="4">
    <source>
        <dbReference type="ARBA" id="ARBA00022786"/>
    </source>
</evidence>
<dbReference type="AlphaFoldDB" id="A0AAD5PJV6"/>
<dbReference type="SUPFAM" id="SSF56204">
    <property type="entry name" value="Hect, E3 ligase catalytic domain"/>
    <property type="match status" value="1"/>
</dbReference>
<dbReference type="PANTHER" id="PTHR45700">
    <property type="entry name" value="UBIQUITIN-PROTEIN LIGASE E3C"/>
    <property type="match status" value="1"/>
</dbReference>
<dbReference type="PROSITE" id="PS50237">
    <property type="entry name" value="HECT"/>
    <property type="match status" value="1"/>
</dbReference>
<evidence type="ECO:0000313" key="8">
    <source>
        <dbReference type="Proteomes" id="UP001209540"/>
    </source>
</evidence>
<comment type="catalytic activity">
    <reaction evidence="1">
        <text>S-ubiquitinyl-[E2 ubiquitin-conjugating enzyme]-L-cysteine + [acceptor protein]-L-lysine = [E2 ubiquitin-conjugating enzyme]-L-cysteine + N(6)-ubiquitinyl-[acceptor protein]-L-lysine.</text>
        <dbReference type="EC" id="2.3.2.26"/>
    </reaction>
</comment>
<evidence type="ECO:0000256" key="1">
    <source>
        <dbReference type="ARBA" id="ARBA00000885"/>
    </source>
</evidence>
<dbReference type="FunFam" id="3.30.2410.10:FF:000003">
    <property type="entry name" value="probable E3 ubiquitin-protein ligase HERC4 isoform X1"/>
    <property type="match status" value="1"/>
</dbReference>
<dbReference type="CDD" id="cd00078">
    <property type="entry name" value="HECTc"/>
    <property type="match status" value="1"/>
</dbReference>
<dbReference type="SMART" id="SM00119">
    <property type="entry name" value="HECTc"/>
    <property type="match status" value="1"/>
</dbReference>
<keyword evidence="3" id="KW-0808">Transferase</keyword>
<reference evidence="7" key="1">
    <citation type="journal article" date="2022" name="IScience">
        <title>Evolution of zygomycete secretomes and the origins of terrestrial fungal ecologies.</title>
        <authorList>
            <person name="Chang Y."/>
            <person name="Wang Y."/>
            <person name="Mondo S."/>
            <person name="Ahrendt S."/>
            <person name="Andreopoulos W."/>
            <person name="Barry K."/>
            <person name="Beard J."/>
            <person name="Benny G.L."/>
            <person name="Blankenship S."/>
            <person name="Bonito G."/>
            <person name="Cuomo C."/>
            <person name="Desiro A."/>
            <person name="Gervers K.A."/>
            <person name="Hundley H."/>
            <person name="Kuo A."/>
            <person name="LaButti K."/>
            <person name="Lang B.F."/>
            <person name="Lipzen A."/>
            <person name="O'Donnell K."/>
            <person name="Pangilinan J."/>
            <person name="Reynolds N."/>
            <person name="Sandor L."/>
            <person name="Smith M.E."/>
            <person name="Tsang A."/>
            <person name="Grigoriev I.V."/>
            <person name="Stajich J.E."/>
            <person name="Spatafora J.W."/>
        </authorList>
    </citation>
    <scope>NUCLEOTIDE SEQUENCE</scope>
    <source>
        <strain evidence="7">RSA 2281</strain>
    </source>
</reference>
<dbReference type="InterPro" id="IPR035983">
    <property type="entry name" value="Hect_E3_ubiquitin_ligase"/>
</dbReference>
<evidence type="ECO:0000256" key="3">
    <source>
        <dbReference type="ARBA" id="ARBA00022679"/>
    </source>
</evidence>
<reference evidence="7" key="2">
    <citation type="submission" date="2023-02" db="EMBL/GenBank/DDBJ databases">
        <authorList>
            <consortium name="DOE Joint Genome Institute"/>
            <person name="Mondo S.J."/>
            <person name="Chang Y."/>
            <person name="Wang Y."/>
            <person name="Ahrendt S."/>
            <person name="Andreopoulos W."/>
            <person name="Barry K."/>
            <person name="Beard J."/>
            <person name="Benny G.L."/>
            <person name="Blankenship S."/>
            <person name="Bonito G."/>
            <person name="Cuomo C."/>
            <person name="Desiro A."/>
            <person name="Gervers K.A."/>
            <person name="Hundley H."/>
            <person name="Kuo A."/>
            <person name="LaButti K."/>
            <person name="Lang B.F."/>
            <person name="Lipzen A."/>
            <person name="O'Donnell K."/>
            <person name="Pangilinan J."/>
            <person name="Reynolds N."/>
            <person name="Sandor L."/>
            <person name="Smith M.W."/>
            <person name="Tsang A."/>
            <person name="Grigoriev I.V."/>
            <person name="Stajich J.E."/>
            <person name="Spatafora J.W."/>
        </authorList>
    </citation>
    <scope>NUCLEOTIDE SEQUENCE</scope>
    <source>
        <strain evidence="7">RSA 2281</strain>
    </source>
</reference>
<dbReference type="PANTHER" id="PTHR45700:SF8">
    <property type="entry name" value="HECT-TYPE E3 UBIQUITIN TRANSFERASE"/>
    <property type="match status" value="1"/>
</dbReference>
<dbReference type="Gene3D" id="3.30.2160.10">
    <property type="entry name" value="Hect, E3 ligase catalytic domain"/>
    <property type="match status" value="1"/>
</dbReference>
<protein>
    <recommendedName>
        <fullName evidence="2">HECT-type E3 ubiquitin transferase</fullName>
        <ecNumber evidence="2">2.3.2.26</ecNumber>
    </recommendedName>
</protein>
<dbReference type="Gene3D" id="3.90.1750.10">
    <property type="entry name" value="Hect, E3 ligase catalytic domains"/>
    <property type="match status" value="2"/>
</dbReference>
<feature type="active site" description="Glycyl thioester intermediate" evidence="5">
    <location>
        <position position="589"/>
    </location>
</feature>
<dbReference type="Gene3D" id="3.30.2410.10">
    <property type="entry name" value="Hect, E3 ligase catalytic domain"/>
    <property type="match status" value="1"/>
</dbReference>
<feature type="domain" description="HECT" evidence="6">
    <location>
        <begin position="324"/>
        <end position="621"/>
    </location>
</feature>
<comment type="caution">
    <text evidence="7">The sequence shown here is derived from an EMBL/GenBank/DDBJ whole genome shotgun (WGS) entry which is preliminary data.</text>
</comment>